<evidence type="ECO:0000313" key="2">
    <source>
        <dbReference type="Proteomes" id="UP000186922"/>
    </source>
</evidence>
<organism evidence="1 2">
    <name type="scientific">Ramazzottius varieornatus</name>
    <name type="common">Water bear</name>
    <name type="synonym">Tardigrade</name>
    <dbReference type="NCBI Taxonomy" id="947166"/>
    <lineage>
        <taxon>Eukaryota</taxon>
        <taxon>Metazoa</taxon>
        <taxon>Ecdysozoa</taxon>
        <taxon>Tardigrada</taxon>
        <taxon>Eutardigrada</taxon>
        <taxon>Parachela</taxon>
        <taxon>Hypsibioidea</taxon>
        <taxon>Ramazzottiidae</taxon>
        <taxon>Ramazzottius</taxon>
    </lineage>
</organism>
<dbReference type="Proteomes" id="UP000186922">
    <property type="component" value="Unassembled WGS sequence"/>
</dbReference>
<sequence length="81" mass="9133">MHGDDVLFGTDVGRNLEIPSESSLYIGEPETMVDHQRQPSGRCRQTSVTSFLLGDAHDTRNVSEVSDEQMDIIDYSRYLTL</sequence>
<name>A0A1D1UK53_RAMVA</name>
<accession>A0A1D1UK53</accession>
<comment type="caution">
    <text evidence="1">The sequence shown here is derived from an EMBL/GenBank/DDBJ whole genome shotgun (WGS) entry which is preliminary data.</text>
</comment>
<gene>
    <name evidence="1" type="primary">RvY_02565-1</name>
    <name evidence="1" type="synonym">RvY_02565.1</name>
    <name evidence="1" type="ORF">RvY_02565</name>
</gene>
<proteinExistence type="predicted"/>
<dbReference type="AlphaFoldDB" id="A0A1D1UK53"/>
<dbReference type="EMBL" id="BDGG01000001">
    <property type="protein sequence ID" value="GAU90096.1"/>
    <property type="molecule type" value="Genomic_DNA"/>
</dbReference>
<keyword evidence="2" id="KW-1185">Reference proteome</keyword>
<evidence type="ECO:0000313" key="1">
    <source>
        <dbReference type="EMBL" id="GAU90096.1"/>
    </source>
</evidence>
<reference evidence="1 2" key="1">
    <citation type="journal article" date="2016" name="Nat. Commun.">
        <title>Extremotolerant tardigrade genome and improved radiotolerance of human cultured cells by tardigrade-unique protein.</title>
        <authorList>
            <person name="Hashimoto T."/>
            <person name="Horikawa D.D."/>
            <person name="Saito Y."/>
            <person name="Kuwahara H."/>
            <person name="Kozuka-Hata H."/>
            <person name="Shin-I T."/>
            <person name="Minakuchi Y."/>
            <person name="Ohishi K."/>
            <person name="Motoyama A."/>
            <person name="Aizu T."/>
            <person name="Enomoto A."/>
            <person name="Kondo K."/>
            <person name="Tanaka S."/>
            <person name="Hara Y."/>
            <person name="Koshikawa S."/>
            <person name="Sagara H."/>
            <person name="Miura T."/>
            <person name="Yokobori S."/>
            <person name="Miyagawa K."/>
            <person name="Suzuki Y."/>
            <person name="Kubo T."/>
            <person name="Oyama M."/>
            <person name="Kohara Y."/>
            <person name="Fujiyama A."/>
            <person name="Arakawa K."/>
            <person name="Katayama T."/>
            <person name="Toyoda A."/>
            <person name="Kunieda T."/>
        </authorList>
    </citation>
    <scope>NUCLEOTIDE SEQUENCE [LARGE SCALE GENOMIC DNA]</scope>
    <source>
        <strain evidence="1 2">YOKOZUNA-1</strain>
    </source>
</reference>
<protein>
    <submittedName>
        <fullName evidence="1">Uncharacterized protein</fullName>
    </submittedName>
</protein>